<feature type="non-terminal residue" evidence="2">
    <location>
        <position position="571"/>
    </location>
</feature>
<gene>
    <name evidence="2" type="ORF">SNEC2469_LOCUS29701</name>
</gene>
<dbReference type="OrthoDB" id="446490at2759"/>
<name>A0A813B5S5_9DINO</name>
<feature type="non-terminal residue" evidence="2">
    <location>
        <position position="1"/>
    </location>
</feature>
<dbReference type="Proteomes" id="UP000601435">
    <property type="component" value="Unassembled WGS sequence"/>
</dbReference>
<dbReference type="EMBL" id="CAJNJA010067479">
    <property type="protein sequence ID" value="CAE7892520.1"/>
    <property type="molecule type" value="Genomic_DNA"/>
</dbReference>
<evidence type="ECO:0000313" key="3">
    <source>
        <dbReference type="Proteomes" id="UP000601435"/>
    </source>
</evidence>
<evidence type="ECO:0000256" key="1">
    <source>
        <dbReference type="SAM" id="MobiDB-lite"/>
    </source>
</evidence>
<organism evidence="2 3">
    <name type="scientific">Symbiodinium necroappetens</name>
    <dbReference type="NCBI Taxonomy" id="1628268"/>
    <lineage>
        <taxon>Eukaryota</taxon>
        <taxon>Sar</taxon>
        <taxon>Alveolata</taxon>
        <taxon>Dinophyceae</taxon>
        <taxon>Suessiales</taxon>
        <taxon>Symbiodiniaceae</taxon>
        <taxon>Symbiodinium</taxon>
    </lineage>
</organism>
<evidence type="ECO:0000313" key="2">
    <source>
        <dbReference type="EMBL" id="CAE7892520.1"/>
    </source>
</evidence>
<comment type="caution">
    <text evidence="2">The sequence shown here is derived from an EMBL/GenBank/DDBJ whole genome shotgun (WGS) entry which is preliminary data.</text>
</comment>
<reference evidence="2" key="1">
    <citation type="submission" date="2021-02" db="EMBL/GenBank/DDBJ databases">
        <authorList>
            <person name="Dougan E. K."/>
            <person name="Rhodes N."/>
            <person name="Thang M."/>
            <person name="Chan C."/>
        </authorList>
    </citation>
    <scope>NUCLEOTIDE SEQUENCE</scope>
</reference>
<accession>A0A813B5S5</accession>
<protein>
    <submittedName>
        <fullName evidence="2">Uncharacterized protein</fullName>
    </submittedName>
</protein>
<feature type="region of interest" description="Disordered" evidence="1">
    <location>
        <begin position="1"/>
        <end position="45"/>
    </location>
</feature>
<proteinExistence type="predicted"/>
<dbReference type="AlphaFoldDB" id="A0A813B5S5"/>
<sequence length="571" mass="65822">FTPDFIMAPRRASGLQHDKIEQYSDTQPMEEDDPIEQDTAPSQSSDAVLPAARALAEMTRGVEPESVEGRLMKQRRRLYDEQTAQVAVEVLAFRRAQEQMGLARLRTQFSNADSNQLLEIWRRHLAGKAVDSEGNPLQSHEAEIIEKDTEEGNKRLLDYLGFLSAKHDDPKHEKSLDCTFCGKLFPAYYLLCINPAELDDWRNVHYRCCYACATCHSEDFVWYSECSALKPAKPGARGSISDERYNNFDRTNVADFDDDYDNTPGQWHIAIDKTAGAYATFYFDSVWDDERSRWTRRPVFRRKGRIVTNIPVKEWYALCSKVITFRRRQLTDQVRDHNSSWKAMCDAIRRERPGASSAGVRREVRARILALTARFVADMDKLDADRRAQVMVAFEQWQISSIARSIDPNWDGDAFWDMAINDANVECTSVIHNHHWLRQISTDYPIREQHGRYTCPRCLTPYRPHAERTNASALQSKKLVPAQKALIMAENGEVNIEIPVRGQTISKEHCDYHLFLMEWEKTDDDMLLGRLKQIMAEYRADLGTEDFRAPLQAAIRDQAVKHQLLGDFEET</sequence>
<keyword evidence="3" id="KW-1185">Reference proteome</keyword>